<accession>A0A1K0GYL3</accession>
<dbReference type="RefSeq" id="WP_071804567.1">
    <property type="nucleotide sequence ID" value="NZ_MEIA01000096.1"/>
</dbReference>
<protein>
    <submittedName>
        <fullName evidence="1">Uncharacterized protein</fullName>
    </submittedName>
</protein>
<name>A0A1K0GYL3_9ACTN</name>
<reference evidence="1 2" key="1">
    <citation type="submission" date="2016-09" db="EMBL/GenBank/DDBJ databases">
        <title>Couchioplanes caeruleus draft genome sequence.</title>
        <authorList>
            <person name="Sheehan J."/>
            <person name="Caffrey P."/>
        </authorList>
    </citation>
    <scope>NUCLEOTIDE SEQUENCE [LARGE SCALE GENOMIC DNA]</scope>
    <source>
        <strain evidence="1 2">DSM 43634</strain>
    </source>
</reference>
<dbReference type="EMBL" id="MEIA01000096">
    <property type="protein sequence ID" value="OJF14523.1"/>
    <property type="molecule type" value="Genomic_DNA"/>
</dbReference>
<organism evidence="1 2">
    <name type="scientific">Couchioplanes caeruleus subsp. caeruleus</name>
    <dbReference type="NCBI Taxonomy" id="56427"/>
    <lineage>
        <taxon>Bacteria</taxon>
        <taxon>Bacillati</taxon>
        <taxon>Actinomycetota</taxon>
        <taxon>Actinomycetes</taxon>
        <taxon>Micromonosporales</taxon>
        <taxon>Micromonosporaceae</taxon>
        <taxon>Couchioplanes</taxon>
    </lineage>
</organism>
<keyword evidence="2" id="KW-1185">Reference proteome</keyword>
<dbReference type="Proteomes" id="UP000182486">
    <property type="component" value="Unassembled WGS sequence"/>
</dbReference>
<evidence type="ECO:0000313" key="1">
    <source>
        <dbReference type="EMBL" id="OJF14523.1"/>
    </source>
</evidence>
<comment type="caution">
    <text evidence="1">The sequence shown here is derived from an EMBL/GenBank/DDBJ whole genome shotgun (WGS) entry which is preliminary data.</text>
</comment>
<gene>
    <name evidence="1" type="ORF">BG844_09320</name>
</gene>
<evidence type="ECO:0000313" key="2">
    <source>
        <dbReference type="Proteomes" id="UP000182486"/>
    </source>
</evidence>
<dbReference type="AlphaFoldDB" id="A0A1K0GYL3"/>
<proteinExistence type="predicted"/>
<sequence length="86" mass="9097">MSGVGFELKRLIVEKMLNKLSAVEIELAVLHAGGKFVSEAYVASSGRRPGAGGWAPLGCPPVIGSRVAGRRWARATADRADRLIHG</sequence>